<evidence type="ECO:0000313" key="3">
    <source>
        <dbReference type="EMBL" id="TRA94593.1"/>
    </source>
</evidence>
<name>A0A4Z1RCG8_9HYPH</name>
<reference evidence="3" key="2">
    <citation type="submission" date="2019-02" db="EMBL/GenBank/DDBJ databases">
        <authorList>
            <person name="Baeyen S."/>
        </authorList>
    </citation>
    <scope>NUCLEOTIDE SEQUENCE</scope>
    <source>
        <strain evidence="3">GBBC3283</strain>
    </source>
</reference>
<evidence type="ECO:0000313" key="4">
    <source>
        <dbReference type="EMBL" id="UYZ08358.1"/>
    </source>
</evidence>
<dbReference type="InterPro" id="IPR038296">
    <property type="entry name" value="ParD_sf"/>
</dbReference>
<evidence type="ECO:0000256" key="2">
    <source>
        <dbReference type="ARBA" id="ARBA00022649"/>
    </source>
</evidence>
<organism evidence="4 5">
    <name type="scientific">Agrobacterium salinitolerans</name>
    <dbReference type="NCBI Taxonomy" id="1183413"/>
    <lineage>
        <taxon>Bacteria</taxon>
        <taxon>Pseudomonadati</taxon>
        <taxon>Pseudomonadota</taxon>
        <taxon>Alphaproteobacteria</taxon>
        <taxon>Hyphomicrobiales</taxon>
        <taxon>Rhizobiaceae</taxon>
        <taxon>Rhizobium/Agrobacterium group</taxon>
        <taxon>Agrobacterium</taxon>
    </lineage>
</organism>
<dbReference type="Pfam" id="PF03693">
    <property type="entry name" value="ParD_antitoxin"/>
    <property type="match status" value="1"/>
</dbReference>
<evidence type="ECO:0000313" key="6">
    <source>
        <dbReference type="Proteomes" id="UP000319481"/>
    </source>
</evidence>
<dbReference type="SUPFAM" id="SSF47598">
    <property type="entry name" value="Ribbon-helix-helix"/>
    <property type="match status" value="1"/>
</dbReference>
<dbReference type="AlphaFoldDB" id="A0A4Z1RCG8"/>
<dbReference type="KEGG" id="asal:CFBP5507_04960"/>
<evidence type="ECO:0000256" key="1">
    <source>
        <dbReference type="ARBA" id="ARBA00008580"/>
    </source>
</evidence>
<evidence type="ECO:0000313" key="5">
    <source>
        <dbReference type="Proteomes" id="UP000298735"/>
    </source>
</evidence>
<dbReference type="Gene3D" id="6.10.10.120">
    <property type="entry name" value="Antitoxin ParD1-like"/>
    <property type="match status" value="1"/>
</dbReference>
<dbReference type="InterPro" id="IPR022789">
    <property type="entry name" value="ParD"/>
</dbReference>
<dbReference type="PANTHER" id="PTHR36582:SF2">
    <property type="entry name" value="ANTITOXIN PARD"/>
    <property type="match status" value="1"/>
</dbReference>
<keyword evidence="6" id="KW-1185">Reference proteome</keyword>
<dbReference type="EMBL" id="SGNZ01000003">
    <property type="protein sequence ID" value="TRA94593.1"/>
    <property type="molecule type" value="Genomic_DNA"/>
</dbReference>
<dbReference type="GeneID" id="79863754"/>
<dbReference type="InterPro" id="IPR010985">
    <property type="entry name" value="Ribbon_hlx_hlx"/>
</dbReference>
<dbReference type="PANTHER" id="PTHR36582">
    <property type="entry name" value="ANTITOXIN PARD"/>
    <property type="match status" value="1"/>
</dbReference>
<dbReference type="NCBIfam" id="TIGR02606">
    <property type="entry name" value="antidote_CC2985"/>
    <property type="match status" value="1"/>
</dbReference>
<dbReference type="Proteomes" id="UP000298735">
    <property type="component" value="Chromosome Circular"/>
</dbReference>
<protein>
    <submittedName>
        <fullName evidence="4">Type II toxin-antitoxin system ParD family antitoxin</fullName>
    </submittedName>
</protein>
<reference evidence="4" key="3">
    <citation type="submission" date="2022-10" db="EMBL/GenBank/DDBJ databases">
        <title>Complete genome sequence of Agrobacterium salinitolerans CFBP5507.</title>
        <authorList>
            <person name="Tchabashvili S."/>
            <person name="Yen H.-C."/>
            <person name="Haryono M."/>
            <person name="Lin Y.-C."/>
            <person name="Lai E.-M."/>
            <person name="Kuo C.-H."/>
        </authorList>
    </citation>
    <scope>NUCLEOTIDE SEQUENCE</scope>
    <source>
        <strain evidence="4">CFBP5507</strain>
    </source>
</reference>
<dbReference type="RefSeq" id="WP_137410213.1">
    <property type="nucleotide sequence ID" value="NZ_CP109968.1"/>
</dbReference>
<accession>A0A4Z1RCG8</accession>
<dbReference type="CDD" id="cd22231">
    <property type="entry name" value="RHH_NikR_HicB-like"/>
    <property type="match status" value="1"/>
</dbReference>
<reference evidence="3 6" key="1">
    <citation type="journal article" date="2019" name="Appl. Microbiol. Biotechnol.">
        <title>Differential efficiency of wild type rhizogenic strains for rol gene transformation of plants.</title>
        <authorList>
            <person name="Desmet S."/>
            <person name="De Keyser E."/>
            <person name="Van Vaerenbergh J."/>
            <person name="Baeyen S."/>
            <person name="Van Huylenbroeck J."/>
            <person name="Geelen D."/>
            <person name="Dhooghe E."/>
        </authorList>
    </citation>
    <scope>NUCLEOTIDE SEQUENCE [LARGE SCALE GENOMIC DNA]</scope>
    <source>
        <strain evidence="3 6">GBBC3283</strain>
    </source>
</reference>
<sequence>MPTRNVVLTQHHEEIIDELVKSGRYQNASEVLREGLRLIERRERLEAARVEALKVAAQQGFADLDQGRYTDVSDDDLDDFISAFGREAEVQLGKSDDG</sequence>
<proteinExistence type="inferred from homology"/>
<dbReference type="GO" id="GO:0006355">
    <property type="term" value="P:regulation of DNA-templated transcription"/>
    <property type="evidence" value="ECO:0007669"/>
    <property type="project" value="InterPro"/>
</dbReference>
<gene>
    <name evidence="4" type="ORF">CFBP5507_04960</name>
    <name evidence="3" type="ORF">EXN23_05790</name>
</gene>
<comment type="similarity">
    <text evidence="1">Belongs to the ParD antitoxin family.</text>
</comment>
<keyword evidence="2" id="KW-1277">Toxin-antitoxin system</keyword>
<dbReference type="Proteomes" id="UP000319481">
    <property type="component" value="Unassembled WGS sequence"/>
</dbReference>
<dbReference type="EMBL" id="CP109968">
    <property type="protein sequence ID" value="UYZ08358.1"/>
    <property type="molecule type" value="Genomic_DNA"/>
</dbReference>